<dbReference type="EMBL" id="JH600068">
    <property type="protein sequence ID" value="EIG53905.1"/>
    <property type="molecule type" value="Genomic_DNA"/>
</dbReference>
<protein>
    <submittedName>
        <fullName evidence="2">Tetratricopeptide repeat protein</fullName>
    </submittedName>
</protein>
<gene>
    <name evidence="2" type="ORF">DesU5LDRAFT_2239</name>
</gene>
<dbReference type="eggNOG" id="COG0457">
    <property type="taxonomic scope" value="Bacteria"/>
</dbReference>
<dbReference type="OrthoDB" id="5469953at2"/>
<dbReference type="AlphaFoldDB" id="I2Q299"/>
<keyword evidence="1" id="KW-0802">TPR repeat</keyword>
<feature type="repeat" description="TPR" evidence="1">
    <location>
        <begin position="154"/>
        <end position="187"/>
    </location>
</feature>
<dbReference type="PANTHER" id="PTHR12558:SF13">
    <property type="entry name" value="CELL DIVISION CYCLE PROTEIN 27 HOMOLOG"/>
    <property type="match status" value="1"/>
</dbReference>
<dbReference type="InterPro" id="IPR019734">
    <property type="entry name" value="TPR_rpt"/>
</dbReference>
<sequence length="244" mass="28434">MGQETRISGIFSCKTTIKVGFGTTKHAALSETYWFVKELETGRMQVQSLDMDFKPQGRPFEISREKLFEDYHLEPDLSYRLLSQPLLVGDHYRATNKPANAEQEYRKIKRIDEDNIRANFGLGLVYLALDKTDKATYIFDRLVRLEEAFEPRHKHLFNEFGISLRKKGLFDEALKYYSRARELSPEDDHLLLNIARVHYEQNHLPEAEAAAREALALNPDLAEARRLLTRIWDGPRREEPLPDI</sequence>
<dbReference type="Gene3D" id="1.25.40.10">
    <property type="entry name" value="Tetratricopeptide repeat domain"/>
    <property type="match status" value="1"/>
</dbReference>
<dbReference type="Pfam" id="PF14559">
    <property type="entry name" value="TPR_19"/>
    <property type="match status" value="1"/>
</dbReference>
<evidence type="ECO:0000256" key="1">
    <source>
        <dbReference type="PROSITE-ProRule" id="PRU00339"/>
    </source>
</evidence>
<evidence type="ECO:0000313" key="2">
    <source>
        <dbReference type="EMBL" id="EIG53905.1"/>
    </source>
</evidence>
<dbReference type="STRING" id="596152.DesU5LDRAFT_2239"/>
<dbReference type="SMART" id="SM00028">
    <property type="entry name" value="TPR"/>
    <property type="match status" value="3"/>
</dbReference>
<accession>I2Q299</accession>
<reference evidence="2" key="1">
    <citation type="submission" date="2011-11" db="EMBL/GenBank/DDBJ databases">
        <title>Improved High-Quality Draft sequence of Desulfovibrio sp. U5L.</title>
        <authorList>
            <consortium name="US DOE Joint Genome Institute"/>
            <person name="Lucas S."/>
            <person name="Han J."/>
            <person name="Lapidus A."/>
            <person name="Cheng J.-F."/>
            <person name="Goodwin L."/>
            <person name="Pitluck S."/>
            <person name="Peters L."/>
            <person name="Ovchinnikova G."/>
            <person name="Held B."/>
            <person name="Detter J.C."/>
            <person name="Han C."/>
            <person name="Tapia R."/>
            <person name="Land M."/>
            <person name="Hauser L."/>
            <person name="Kyrpides N."/>
            <person name="Ivanova N."/>
            <person name="Pagani I."/>
            <person name="Gabster J."/>
            <person name="Walker C."/>
            <person name="Stolyar S."/>
            <person name="Stahl D."/>
            <person name="Arkin A."/>
            <person name="Dehal P."/>
            <person name="Hazen T."/>
            <person name="Woyke T."/>
        </authorList>
    </citation>
    <scope>NUCLEOTIDE SEQUENCE [LARGE SCALE GENOMIC DNA]</scope>
    <source>
        <strain evidence="2">U5L</strain>
    </source>
</reference>
<dbReference type="InterPro" id="IPR011990">
    <property type="entry name" value="TPR-like_helical_dom_sf"/>
</dbReference>
<dbReference type="HOGENOM" id="CLU_069326_1_0_7"/>
<organism evidence="2">
    <name type="scientific">Desulfovibrio sp. U5L</name>
    <dbReference type="NCBI Taxonomy" id="596152"/>
    <lineage>
        <taxon>Bacteria</taxon>
        <taxon>Pseudomonadati</taxon>
        <taxon>Thermodesulfobacteriota</taxon>
        <taxon>Desulfovibrionia</taxon>
        <taxon>Desulfovibrionales</taxon>
        <taxon>Desulfovibrionaceae</taxon>
        <taxon>Desulfovibrio</taxon>
    </lineage>
</organism>
<dbReference type="PANTHER" id="PTHR12558">
    <property type="entry name" value="CELL DIVISION CYCLE 16,23,27"/>
    <property type="match status" value="1"/>
</dbReference>
<name>I2Q299_9BACT</name>
<dbReference type="PROSITE" id="PS50005">
    <property type="entry name" value="TPR"/>
    <property type="match status" value="2"/>
</dbReference>
<dbReference type="SUPFAM" id="SSF48452">
    <property type="entry name" value="TPR-like"/>
    <property type="match status" value="1"/>
</dbReference>
<proteinExistence type="predicted"/>
<feature type="repeat" description="TPR" evidence="1">
    <location>
        <begin position="116"/>
        <end position="149"/>
    </location>
</feature>